<protein>
    <submittedName>
        <fullName evidence="2">Uncharacterized protein</fullName>
    </submittedName>
</protein>
<dbReference type="AlphaFoldDB" id="A0A2A2K6S9"/>
<organism evidence="2 3">
    <name type="scientific">Diploscapter pachys</name>
    <dbReference type="NCBI Taxonomy" id="2018661"/>
    <lineage>
        <taxon>Eukaryota</taxon>
        <taxon>Metazoa</taxon>
        <taxon>Ecdysozoa</taxon>
        <taxon>Nematoda</taxon>
        <taxon>Chromadorea</taxon>
        <taxon>Rhabditida</taxon>
        <taxon>Rhabditina</taxon>
        <taxon>Rhabditomorpha</taxon>
        <taxon>Rhabditoidea</taxon>
        <taxon>Rhabditidae</taxon>
        <taxon>Diploscapter</taxon>
    </lineage>
</organism>
<dbReference type="Proteomes" id="UP000218231">
    <property type="component" value="Unassembled WGS sequence"/>
</dbReference>
<evidence type="ECO:0000313" key="2">
    <source>
        <dbReference type="EMBL" id="PAV69687.1"/>
    </source>
</evidence>
<gene>
    <name evidence="2" type="ORF">WR25_22254</name>
</gene>
<feature type="compositionally biased region" description="Basic and acidic residues" evidence="1">
    <location>
        <begin position="285"/>
        <end position="298"/>
    </location>
</feature>
<reference evidence="2 3" key="1">
    <citation type="journal article" date="2017" name="Curr. Biol.">
        <title>Genome architecture and evolution of a unichromosomal asexual nematode.</title>
        <authorList>
            <person name="Fradin H."/>
            <person name="Zegar C."/>
            <person name="Gutwein M."/>
            <person name="Lucas J."/>
            <person name="Kovtun M."/>
            <person name="Corcoran D."/>
            <person name="Baugh L.R."/>
            <person name="Kiontke K."/>
            <person name="Gunsalus K."/>
            <person name="Fitch D.H."/>
            <person name="Piano F."/>
        </authorList>
    </citation>
    <scope>NUCLEOTIDE SEQUENCE [LARGE SCALE GENOMIC DNA]</scope>
    <source>
        <strain evidence="2">PF1309</strain>
    </source>
</reference>
<sequence length="323" mass="33826">MALMLELLGNHLDFLAARGIGDQQCVGGIDDDQIVQADRADQASWRVDVAVADIMQYGFTVAMVALAVGHAVQDFGGMRLQFLQYGADAQAEHAGIPQVSATFEVALGGLGVRLFNEAGDPKSAGCQRLALFDIAEAGFGAGRQQAEGGQPALPGERHGLAHSGLESLLVLDQVVGRHYQQQAILAVLFGAVQRCSSDGGGGVTAHWLENEIVGYALGANLAIFVLGAEYHLTVGHREHALDPRQVAGAVEGLLQQAHAVGKTHERLGHRFARDRPQSGAGAASDDARDQNAHSHSLESGRCGAAQCKEITTCQASGGAKSIK</sequence>
<keyword evidence="3" id="KW-1185">Reference proteome</keyword>
<accession>A0A2A2K6S9</accession>
<proteinExistence type="predicted"/>
<evidence type="ECO:0000256" key="1">
    <source>
        <dbReference type="SAM" id="MobiDB-lite"/>
    </source>
</evidence>
<comment type="caution">
    <text evidence="2">The sequence shown here is derived from an EMBL/GenBank/DDBJ whole genome shotgun (WGS) entry which is preliminary data.</text>
</comment>
<dbReference type="EMBL" id="LIAE01009472">
    <property type="protein sequence ID" value="PAV69687.1"/>
    <property type="molecule type" value="Genomic_DNA"/>
</dbReference>
<evidence type="ECO:0000313" key="3">
    <source>
        <dbReference type="Proteomes" id="UP000218231"/>
    </source>
</evidence>
<feature type="compositionally biased region" description="Basic and acidic residues" evidence="1">
    <location>
        <begin position="264"/>
        <end position="276"/>
    </location>
</feature>
<name>A0A2A2K6S9_9BILA</name>
<feature type="region of interest" description="Disordered" evidence="1">
    <location>
        <begin position="264"/>
        <end position="300"/>
    </location>
</feature>